<evidence type="ECO:0000256" key="3">
    <source>
        <dbReference type="ARBA" id="ARBA00022989"/>
    </source>
</evidence>
<evidence type="ECO:0000256" key="4">
    <source>
        <dbReference type="ARBA" id="ARBA00023136"/>
    </source>
</evidence>
<keyword evidence="7" id="KW-1185">Reference proteome</keyword>
<evidence type="ECO:0000256" key="2">
    <source>
        <dbReference type="ARBA" id="ARBA00022692"/>
    </source>
</evidence>
<dbReference type="Gene3D" id="1.20.1250.20">
    <property type="entry name" value="MFS general substrate transporter like domains"/>
    <property type="match status" value="1"/>
</dbReference>
<dbReference type="InterPro" id="IPR005829">
    <property type="entry name" value="Sugar_transporter_CS"/>
</dbReference>
<feature type="transmembrane region" description="Helical" evidence="5">
    <location>
        <begin position="111"/>
        <end position="132"/>
    </location>
</feature>
<dbReference type="Proteomes" id="UP000756132">
    <property type="component" value="Chromosome 12"/>
</dbReference>
<keyword evidence="4 5" id="KW-0472">Membrane</keyword>
<dbReference type="InterPro" id="IPR005828">
    <property type="entry name" value="MFS_sugar_transport-like"/>
</dbReference>
<dbReference type="PROSITE" id="PS00216">
    <property type="entry name" value="SUGAR_TRANSPORT_1"/>
    <property type="match status" value="1"/>
</dbReference>
<name>A0A9Q8PKZ2_PASFU</name>
<dbReference type="Pfam" id="PF00083">
    <property type="entry name" value="Sugar_tr"/>
    <property type="match status" value="1"/>
</dbReference>
<reference evidence="6" key="2">
    <citation type="journal article" date="2022" name="Microb. Genom.">
        <title>A chromosome-scale genome assembly of the tomato pathogen Cladosporium fulvum reveals a compartmentalized genome architecture and the presence of a dispensable chromosome.</title>
        <authorList>
            <person name="Zaccaron A.Z."/>
            <person name="Chen L.H."/>
            <person name="Samaras A."/>
            <person name="Stergiopoulos I."/>
        </authorList>
    </citation>
    <scope>NUCLEOTIDE SEQUENCE</scope>
    <source>
        <strain evidence="6">Race5_Kim</strain>
    </source>
</reference>
<dbReference type="GO" id="GO:0016020">
    <property type="term" value="C:membrane"/>
    <property type="evidence" value="ECO:0007669"/>
    <property type="project" value="UniProtKB-SubCell"/>
</dbReference>
<keyword evidence="3 5" id="KW-1133">Transmembrane helix</keyword>
<evidence type="ECO:0000313" key="7">
    <source>
        <dbReference type="Proteomes" id="UP000756132"/>
    </source>
</evidence>
<evidence type="ECO:0000256" key="1">
    <source>
        <dbReference type="ARBA" id="ARBA00004141"/>
    </source>
</evidence>
<dbReference type="SUPFAM" id="SSF103473">
    <property type="entry name" value="MFS general substrate transporter"/>
    <property type="match status" value="1"/>
</dbReference>
<proteinExistence type="predicted"/>
<dbReference type="AlphaFoldDB" id="A0A9Q8PKZ2"/>
<reference evidence="6" key="1">
    <citation type="submission" date="2021-12" db="EMBL/GenBank/DDBJ databases">
        <authorList>
            <person name="Zaccaron A."/>
            <person name="Stergiopoulos I."/>
        </authorList>
    </citation>
    <scope>NUCLEOTIDE SEQUENCE</scope>
    <source>
        <strain evidence="6">Race5_Kim</strain>
    </source>
</reference>
<dbReference type="OrthoDB" id="8120565at2759"/>
<evidence type="ECO:0000313" key="6">
    <source>
        <dbReference type="EMBL" id="UJO24347.1"/>
    </source>
</evidence>
<comment type="subcellular location">
    <subcellularLocation>
        <location evidence="1">Membrane</location>
        <topology evidence="1">Multi-pass membrane protein</topology>
    </subcellularLocation>
</comment>
<gene>
    <name evidence="6" type="ORF">CLAFUR5_13487</name>
</gene>
<feature type="transmembrane region" description="Helical" evidence="5">
    <location>
        <begin position="77"/>
        <end position="99"/>
    </location>
</feature>
<dbReference type="InterPro" id="IPR036259">
    <property type="entry name" value="MFS_trans_sf"/>
</dbReference>
<dbReference type="GeneID" id="71993365"/>
<evidence type="ECO:0000256" key="5">
    <source>
        <dbReference type="SAM" id="Phobius"/>
    </source>
</evidence>
<dbReference type="GO" id="GO:0005351">
    <property type="term" value="F:carbohydrate:proton symporter activity"/>
    <property type="evidence" value="ECO:0007669"/>
    <property type="project" value="TreeGrafter"/>
</dbReference>
<dbReference type="KEGG" id="ffu:CLAFUR5_13487"/>
<dbReference type="EMBL" id="CP090174">
    <property type="protein sequence ID" value="UJO24347.1"/>
    <property type="molecule type" value="Genomic_DNA"/>
</dbReference>
<accession>A0A9Q8PKZ2</accession>
<protein>
    <submittedName>
        <fullName evidence="6">Quinate permease</fullName>
    </submittedName>
</protein>
<feature type="transmembrane region" description="Helical" evidence="5">
    <location>
        <begin position="144"/>
        <end position="166"/>
    </location>
</feature>
<dbReference type="RefSeq" id="XP_047768713.1">
    <property type="nucleotide sequence ID" value="XM_047912635.1"/>
</dbReference>
<sequence>MNKRREEEALKTLANLRGLPDDHELVQVELLESKAEVLFERKPFAKQFPDVKIDSIFRREIAQYVTIFRNKDSFKRVALGSLVMFFQQWSVIYYAPIIFQNLGLTSTSTSLLATGITGVINVAVTIPAIMVLDRFGRKTLGISSSIGMFICLLSVGIIVAVGSTVIEFGF</sequence>
<dbReference type="PANTHER" id="PTHR48022">
    <property type="entry name" value="PLASTIDIC GLUCOSE TRANSPORTER 4"/>
    <property type="match status" value="1"/>
</dbReference>
<organism evidence="6 7">
    <name type="scientific">Passalora fulva</name>
    <name type="common">Tomato leaf mold</name>
    <name type="synonym">Cladosporium fulvum</name>
    <dbReference type="NCBI Taxonomy" id="5499"/>
    <lineage>
        <taxon>Eukaryota</taxon>
        <taxon>Fungi</taxon>
        <taxon>Dikarya</taxon>
        <taxon>Ascomycota</taxon>
        <taxon>Pezizomycotina</taxon>
        <taxon>Dothideomycetes</taxon>
        <taxon>Dothideomycetidae</taxon>
        <taxon>Mycosphaerellales</taxon>
        <taxon>Mycosphaerellaceae</taxon>
        <taxon>Fulvia</taxon>
    </lineage>
</organism>
<dbReference type="PANTHER" id="PTHR48022:SF67">
    <property type="entry name" value="QUINATE TRANSPORTER, PUTATIVE (AFU_ORTHOLOGUE AFUA_4G14670)-RELATED"/>
    <property type="match status" value="1"/>
</dbReference>
<dbReference type="InterPro" id="IPR050360">
    <property type="entry name" value="MFS_Sugar_Transporters"/>
</dbReference>
<keyword evidence="2 5" id="KW-0812">Transmembrane</keyword>